<feature type="domain" description="Response regulatory" evidence="2">
    <location>
        <begin position="3"/>
        <end position="118"/>
    </location>
</feature>
<dbReference type="EMBL" id="AP027151">
    <property type="protein sequence ID" value="BDV43719.1"/>
    <property type="molecule type" value="Genomic_DNA"/>
</dbReference>
<dbReference type="PANTHER" id="PTHR45228">
    <property type="entry name" value="CYCLIC DI-GMP PHOSPHODIESTERASE TM_0186-RELATED"/>
    <property type="match status" value="1"/>
</dbReference>
<dbReference type="PROSITE" id="PS50110">
    <property type="entry name" value="RESPONSE_REGULATORY"/>
    <property type="match status" value="1"/>
</dbReference>
<dbReference type="Proteomes" id="UP001317705">
    <property type="component" value="Chromosome"/>
</dbReference>
<dbReference type="Gene3D" id="3.40.50.2300">
    <property type="match status" value="1"/>
</dbReference>
<dbReference type="SUPFAM" id="SSF52172">
    <property type="entry name" value="CheY-like"/>
    <property type="match status" value="1"/>
</dbReference>
<dbReference type="InterPro" id="IPR011006">
    <property type="entry name" value="CheY-like_superfamily"/>
</dbReference>
<accession>A0ABM8EN38</accession>
<evidence type="ECO:0000256" key="1">
    <source>
        <dbReference type="PROSITE-ProRule" id="PRU00169"/>
    </source>
</evidence>
<evidence type="ECO:0000259" key="3">
    <source>
        <dbReference type="PROSITE" id="PS51832"/>
    </source>
</evidence>
<dbReference type="RefSeq" id="WP_281999842.1">
    <property type="nucleotide sequence ID" value="NZ_AP027151.1"/>
</dbReference>
<feature type="domain" description="HD-GYP" evidence="3">
    <location>
        <begin position="127"/>
        <end position="322"/>
    </location>
</feature>
<dbReference type="InterPro" id="IPR037522">
    <property type="entry name" value="HD_GYP_dom"/>
</dbReference>
<dbReference type="SMART" id="SM00448">
    <property type="entry name" value="REC"/>
    <property type="match status" value="1"/>
</dbReference>
<evidence type="ECO:0000313" key="4">
    <source>
        <dbReference type="EMBL" id="BDV43719.1"/>
    </source>
</evidence>
<name>A0ABM8EN38_9BACT</name>
<dbReference type="Gene3D" id="1.10.3210.10">
    <property type="entry name" value="Hypothetical protein af1432"/>
    <property type="match status" value="1"/>
</dbReference>
<proteinExistence type="predicted"/>
<protein>
    <submittedName>
        <fullName evidence="4">Two-component system response regulator</fullName>
    </submittedName>
</protein>
<dbReference type="CDD" id="cd00077">
    <property type="entry name" value="HDc"/>
    <property type="match status" value="1"/>
</dbReference>
<keyword evidence="5" id="KW-1185">Reference proteome</keyword>
<evidence type="ECO:0000259" key="2">
    <source>
        <dbReference type="PROSITE" id="PS50110"/>
    </source>
</evidence>
<keyword evidence="1" id="KW-0597">Phosphoprotein</keyword>
<dbReference type="SMART" id="SM00471">
    <property type="entry name" value="HDc"/>
    <property type="match status" value="1"/>
</dbReference>
<evidence type="ECO:0000313" key="5">
    <source>
        <dbReference type="Proteomes" id="UP001317705"/>
    </source>
</evidence>
<dbReference type="InterPro" id="IPR001789">
    <property type="entry name" value="Sig_transdc_resp-reg_receiver"/>
</dbReference>
<reference evidence="4 5" key="1">
    <citation type="submission" date="2022-12" db="EMBL/GenBank/DDBJ databases">
        <title>Polyphasic characterization of Geotalea uranireducens NIT-SL11 newly isolated from a complex of sewage sludge and microbially reduced graphene oxide.</title>
        <authorList>
            <person name="Xie L."/>
            <person name="Yoshida N."/>
            <person name="Meng L."/>
        </authorList>
    </citation>
    <scope>NUCLEOTIDE SEQUENCE [LARGE SCALE GENOMIC DNA]</scope>
    <source>
        <strain evidence="4 5">NIT-SL11</strain>
    </source>
</reference>
<dbReference type="Pfam" id="PF13487">
    <property type="entry name" value="HD_5"/>
    <property type="match status" value="1"/>
</dbReference>
<organism evidence="4 5">
    <name type="scientific">Geotalea uraniireducens</name>
    <dbReference type="NCBI Taxonomy" id="351604"/>
    <lineage>
        <taxon>Bacteria</taxon>
        <taxon>Pseudomonadati</taxon>
        <taxon>Thermodesulfobacteriota</taxon>
        <taxon>Desulfuromonadia</taxon>
        <taxon>Geobacterales</taxon>
        <taxon>Geobacteraceae</taxon>
        <taxon>Geotalea</taxon>
    </lineage>
</organism>
<sequence length="328" mass="36300">MEKVLFVDDEASILSSIERLFVDNDIALSFAGNADQALEIIAQEEIAVVVSDNLMPGKRGLDFLADLKYVSPYAVKILMTAYADLPTALAAINRGEVYRFVVKPWDNDEFVETVRQSLQRYRTIKALREEDETILRSLAQTIELKDPYTKGHCGRVAAYALMLAEALHLPQRTVKDIRFGSWLHDCGKIGVPDAILNFGGPVNASDFETLKKHPDWGAEVVQQAHLSPTILNIVLSHHERYDGDGYPHGLAGEQIPLEARIVAAADVFDALTTDRPYRRAFPMRKAVEIFSSMAGSALDPQLVTIFLGVLRTNGVIPDSLAAEDEQHG</sequence>
<dbReference type="SUPFAM" id="SSF109604">
    <property type="entry name" value="HD-domain/PDEase-like"/>
    <property type="match status" value="1"/>
</dbReference>
<feature type="modified residue" description="4-aspartylphosphate" evidence="1">
    <location>
        <position position="52"/>
    </location>
</feature>
<dbReference type="PROSITE" id="PS51832">
    <property type="entry name" value="HD_GYP"/>
    <property type="match status" value="1"/>
</dbReference>
<dbReference type="CDD" id="cd17569">
    <property type="entry name" value="REC_HupR-like"/>
    <property type="match status" value="1"/>
</dbReference>
<dbReference type="InterPro" id="IPR052020">
    <property type="entry name" value="Cyclic_di-GMP/3'3'-cGAMP_PDE"/>
</dbReference>
<dbReference type="InterPro" id="IPR003607">
    <property type="entry name" value="HD/PDEase_dom"/>
</dbReference>
<dbReference type="PANTHER" id="PTHR45228:SF8">
    <property type="entry name" value="TWO-COMPONENT RESPONSE REGULATOR-RELATED"/>
    <property type="match status" value="1"/>
</dbReference>
<dbReference type="Pfam" id="PF00072">
    <property type="entry name" value="Response_reg"/>
    <property type="match status" value="1"/>
</dbReference>
<gene>
    <name evidence="4" type="ORF">GURASL_26420</name>
</gene>